<dbReference type="Pfam" id="PF16389">
    <property type="entry name" value="DUF4998"/>
    <property type="match status" value="1"/>
</dbReference>
<proteinExistence type="predicted"/>
<comment type="caution">
    <text evidence="2">The sequence shown here is derived from an EMBL/GenBank/DDBJ whole genome shotgun (WGS) entry which is preliminary data.</text>
</comment>
<name>A0ABQ1L4J0_9SPHI</name>
<dbReference type="Proteomes" id="UP000597338">
    <property type="component" value="Unassembled WGS sequence"/>
</dbReference>
<gene>
    <name evidence="2" type="ORF">GCM10011386_03550</name>
</gene>
<dbReference type="Pfam" id="PF16405">
    <property type="entry name" value="DUF5013"/>
    <property type="match status" value="1"/>
</dbReference>
<dbReference type="EMBL" id="BMIK01000001">
    <property type="protein sequence ID" value="GGC15062.1"/>
    <property type="molecule type" value="Genomic_DNA"/>
</dbReference>
<sequence>MDHTYEQYVQKGGRIYTERPADVRLSGGLNRIKISWPKGPDPSVVKARIFWNVSADSTEIPVESSMDTVSCMINNLPEGNYSFIIVTYDKEGNRSVPLEVFGSTYGEKYQARLLDRPVLASQQKRSGEMFIAWGVADTAMGAFATEIKYVNLTGDTVHRNVDAIVDSTFFQDYLTGTSYFYRTLFLPDSNALDTFRTAYSEQLVEEYVPPAKIELSSRYLKNFAAPFQSETYDGARWGTLKDWVTNDAMRNQGPAGNKIYGGYDNINNSGSFGLQKWGDGDPAIVNGKMYQTITLPAGDYEVVWTTDGNSSAVNRGTEGRYLVVAEGNTLPDVVDIGNALGSVSFMTGVDRFNVKVNFSLEEPTEVSIGILVNFTSGQQAVRAGALRLWGPDL</sequence>
<organism evidence="2 3">
    <name type="scientific">Parapedobacter defluvii</name>
    <dbReference type="NCBI Taxonomy" id="2045106"/>
    <lineage>
        <taxon>Bacteria</taxon>
        <taxon>Pseudomonadati</taxon>
        <taxon>Bacteroidota</taxon>
        <taxon>Sphingobacteriia</taxon>
        <taxon>Sphingobacteriales</taxon>
        <taxon>Sphingobacteriaceae</taxon>
        <taxon>Parapedobacter</taxon>
    </lineage>
</organism>
<feature type="domain" description="DUF5013" evidence="1">
    <location>
        <begin position="221"/>
        <end position="369"/>
    </location>
</feature>
<evidence type="ECO:0000313" key="3">
    <source>
        <dbReference type="Proteomes" id="UP000597338"/>
    </source>
</evidence>
<evidence type="ECO:0000259" key="1">
    <source>
        <dbReference type="Pfam" id="PF16405"/>
    </source>
</evidence>
<reference evidence="3" key="1">
    <citation type="journal article" date="2019" name="Int. J. Syst. Evol. Microbiol.">
        <title>The Global Catalogue of Microorganisms (GCM) 10K type strain sequencing project: providing services to taxonomists for standard genome sequencing and annotation.</title>
        <authorList>
            <consortium name="The Broad Institute Genomics Platform"/>
            <consortium name="The Broad Institute Genome Sequencing Center for Infectious Disease"/>
            <person name="Wu L."/>
            <person name="Ma J."/>
        </authorList>
    </citation>
    <scope>NUCLEOTIDE SEQUENCE [LARGE SCALE GENOMIC DNA]</scope>
    <source>
        <strain evidence="3">CGMCC 1.15342</strain>
    </source>
</reference>
<keyword evidence="3" id="KW-1185">Reference proteome</keyword>
<evidence type="ECO:0000313" key="2">
    <source>
        <dbReference type="EMBL" id="GGC15062.1"/>
    </source>
</evidence>
<dbReference type="InterPro" id="IPR032181">
    <property type="entry name" value="DUF5013"/>
</dbReference>
<dbReference type="RefSeq" id="WP_188746778.1">
    <property type="nucleotide sequence ID" value="NZ_BMIK01000001.1"/>
</dbReference>
<protein>
    <recommendedName>
        <fullName evidence="1">DUF5013 domain-containing protein</fullName>
    </recommendedName>
</protein>
<accession>A0ABQ1L4J0</accession>